<dbReference type="EMBL" id="FORH01000003">
    <property type="protein sequence ID" value="SFJ39624.1"/>
    <property type="molecule type" value="Genomic_DNA"/>
</dbReference>
<dbReference type="GO" id="GO:0005886">
    <property type="term" value="C:plasma membrane"/>
    <property type="evidence" value="ECO:0007669"/>
    <property type="project" value="UniProtKB-SubCell"/>
</dbReference>
<protein>
    <submittedName>
        <fullName evidence="8">Cytochrome b</fullName>
    </submittedName>
</protein>
<evidence type="ECO:0000256" key="4">
    <source>
        <dbReference type="ARBA" id="ARBA00022989"/>
    </source>
</evidence>
<dbReference type="RefSeq" id="WP_090060763.1">
    <property type="nucleotide sequence ID" value="NZ_FORH01000003.1"/>
</dbReference>
<reference evidence="9" key="1">
    <citation type="submission" date="2016-10" db="EMBL/GenBank/DDBJ databases">
        <authorList>
            <person name="Varghese N."/>
            <person name="Submissions S."/>
        </authorList>
    </citation>
    <scope>NUCLEOTIDE SEQUENCE [LARGE SCALE GENOMIC DNA]</scope>
    <source>
        <strain evidence="9">DSM 26471</strain>
    </source>
</reference>
<evidence type="ECO:0000313" key="8">
    <source>
        <dbReference type="EMBL" id="SFJ39624.1"/>
    </source>
</evidence>
<dbReference type="Gene3D" id="1.20.950.20">
    <property type="entry name" value="Transmembrane di-heme cytochromes, Chain C"/>
    <property type="match status" value="1"/>
</dbReference>
<dbReference type="OrthoDB" id="196472at2"/>
<keyword evidence="3 6" id="KW-0812">Transmembrane</keyword>
<dbReference type="STRING" id="588602.SAMN04487991_2031"/>
<evidence type="ECO:0000256" key="1">
    <source>
        <dbReference type="ARBA" id="ARBA00004651"/>
    </source>
</evidence>
<dbReference type="GO" id="GO:0009055">
    <property type="term" value="F:electron transfer activity"/>
    <property type="evidence" value="ECO:0007669"/>
    <property type="project" value="InterPro"/>
</dbReference>
<dbReference type="InterPro" id="IPR051542">
    <property type="entry name" value="Hydrogenase_cytochrome"/>
</dbReference>
<feature type="transmembrane region" description="Helical" evidence="6">
    <location>
        <begin position="53"/>
        <end position="73"/>
    </location>
</feature>
<organism evidence="8 9">
    <name type="scientific">Celeribacter neptunius</name>
    <dbReference type="NCBI Taxonomy" id="588602"/>
    <lineage>
        <taxon>Bacteria</taxon>
        <taxon>Pseudomonadati</taxon>
        <taxon>Pseudomonadota</taxon>
        <taxon>Alphaproteobacteria</taxon>
        <taxon>Rhodobacterales</taxon>
        <taxon>Roseobacteraceae</taxon>
        <taxon>Celeribacter</taxon>
    </lineage>
</organism>
<keyword evidence="5 6" id="KW-0472">Membrane</keyword>
<dbReference type="Proteomes" id="UP000199630">
    <property type="component" value="Unassembled WGS sequence"/>
</dbReference>
<evidence type="ECO:0000259" key="7">
    <source>
        <dbReference type="Pfam" id="PF01292"/>
    </source>
</evidence>
<dbReference type="AlphaFoldDB" id="A0A1I3QZJ2"/>
<feature type="domain" description="Cytochrome b561 bacterial/Ni-hydrogenase" evidence="7">
    <location>
        <begin position="22"/>
        <end position="198"/>
    </location>
</feature>
<proteinExistence type="predicted"/>
<keyword evidence="4 6" id="KW-1133">Transmembrane helix</keyword>
<dbReference type="PANTHER" id="PTHR30485:SF2">
    <property type="entry name" value="BLL0597 PROTEIN"/>
    <property type="match status" value="1"/>
</dbReference>
<keyword evidence="9" id="KW-1185">Reference proteome</keyword>
<evidence type="ECO:0000256" key="2">
    <source>
        <dbReference type="ARBA" id="ARBA00022475"/>
    </source>
</evidence>
<dbReference type="GO" id="GO:0022904">
    <property type="term" value="P:respiratory electron transport chain"/>
    <property type="evidence" value="ECO:0007669"/>
    <property type="project" value="InterPro"/>
</dbReference>
<feature type="transmembrane region" description="Helical" evidence="6">
    <location>
        <begin position="29"/>
        <end position="47"/>
    </location>
</feature>
<name>A0A1I3QZJ2_9RHOB</name>
<dbReference type="InterPro" id="IPR011577">
    <property type="entry name" value="Cyt_b561_bac/Ni-Hgenase"/>
</dbReference>
<dbReference type="Pfam" id="PF01292">
    <property type="entry name" value="Ni_hydr_CYTB"/>
    <property type="match status" value="1"/>
</dbReference>
<evidence type="ECO:0000313" key="9">
    <source>
        <dbReference type="Proteomes" id="UP000199630"/>
    </source>
</evidence>
<evidence type="ECO:0000256" key="5">
    <source>
        <dbReference type="ARBA" id="ARBA00023136"/>
    </source>
</evidence>
<comment type="subcellular location">
    <subcellularLocation>
        <location evidence="1">Cell membrane</location>
        <topology evidence="1">Multi-pass membrane protein</topology>
    </subcellularLocation>
</comment>
<keyword evidence="2" id="KW-1003">Cell membrane</keyword>
<evidence type="ECO:0000256" key="6">
    <source>
        <dbReference type="SAM" id="Phobius"/>
    </source>
</evidence>
<dbReference type="Pfam" id="PF09626">
    <property type="entry name" value="DHC"/>
    <property type="match status" value="1"/>
</dbReference>
<feature type="transmembrane region" description="Helical" evidence="6">
    <location>
        <begin position="116"/>
        <end position="144"/>
    </location>
</feature>
<gene>
    <name evidence="8" type="ORF">SAMN04487991_2031</name>
</gene>
<sequence>MARNKTENNETQPGDAETTVKVWDIWVRLFHWGLVMTVATAALTGFFANATWLQLHIIGGLMAGALVLARIVWGLLGSRHARFADFAPSPRAVIDHLRTQSRGGTHRHLGHNPLGALMVFAVLALILSLALSGLGTLGGVLRVGPLAPDLGTDTGFALREAHEILALILAALIALHLGGVAFESWRSRENLTRSMVTGRKPSRSGDVRHAPVRARGLIALTLIALAGGGLAVANATLSGRPVPGLPTATMPELVTEECGACHMAYHPALLPAANWHAIMRTLDDHFGEDASLGTDDVAEITAWLTTHAAETVDTKPARLFARGPEDALAITARPAWQRLHADLPETLFTTQPVGSASNCAACHQDAETGRMSPFAITLPKETQP</sequence>
<dbReference type="SUPFAM" id="SSF81342">
    <property type="entry name" value="Transmembrane di-heme cytochromes"/>
    <property type="match status" value="1"/>
</dbReference>
<feature type="transmembrane region" description="Helical" evidence="6">
    <location>
        <begin position="217"/>
        <end position="237"/>
    </location>
</feature>
<feature type="transmembrane region" description="Helical" evidence="6">
    <location>
        <begin position="164"/>
        <end position="185"/>
    </location>
</feature>
<evidence type="ECO:0000256" key="3">
    <source>
        <dbReference type="ARBA" id="ARBA00022692"/>
    </source>
</evidence>
<dbReference type="PANTHER" id="PTHR30485">
    <property type="entry name" value="NI/FE-HYDROGENASE 1 B-TYPE CYTOCHROME SUBUNIT"/>
    <property type="match status" value="1"/>
</dbReference>
<dbReference type="InterPro" id="IPR018588">
    <property type="entry name" value="Dihaem_cytochrome-c"/>
</dbReference>
<dbReference type="GO" id="GO:0020037">
    <property type="term" value="F:heme binding"/>
    <property type="evidence" value="ECO:0007669"/>
    <property type="project" value="TreeGrafter"/>
</dbReference>
<dbReference type="InterPro" id="IPR016174">
    <property type="entry name" value="Di-haem_cyt_TM"/>
</dbReference>
<accession>A0A1I3QZJ2</accession>